<gene>
    <name evidence="2" type="ORF">IFDJLNFL_0631</name>
</gene>
<feature type="compositionally biased region" description="Polar residues" evidence="1">
    <location>
        <begin position="1"/>
        <end position="10"/>
    </location>
</feature>
<keyword evidence="3" id="KW-1185">Reference proteome</keyword>
<dbReference type="Proteomes" id="UP001055303">
    <property type="component" value="Unassembled WGS sequence"/>
</dbReference>
<proteinExistence type="predicted"/>
<name>A0ABQ4RBG6_9HYPH</name>
<feature type="region of interest" description="Disordered" evidence="1">
    <location>
        <begin position="1"/>
        <end position="20"/>
    </location>
</feature>
<sequence>MEANSKTKQSLIPGPAASSQELREAALKEAKLYEHACKKHDKAADKASWTLVYLMLRVLETFEQNGQRNEAAFEAFLTTNRARKHGNSDTEYHRLAKACTPKEANSSRVSKLGGAIAALRARGIGSATVEEELKKRLPVEDGGERHGGVHRFFLLYQKAKRDKAKQDKAEQEQAGTTPPNPYANLAPERLVKQAKLLLQALKTQNLLPEGFEGLEAALALPEQPSE</sequence>
<comment type="caution">
    <text evidence="2">The sequence shown here is derived from an EMBL/GenBank/DDBJ whole genome shotgun (WGS) entry which is preliminary data.</text>
</comment>
<dbReference type="RefSeq" id="WP_238178648.1">
    <property type="nucleotide sequence ID" value="NZ_BPQI01000013.1"/>
</dbReference>
<dbReference type="EMBL" id="BPQI01000013">
    <property type="protein sequence ID" value="GJD54752.1"/>
    <property type="molecule type" value="Genomic_DNA"/>
</dbReference>
<organism evidence="2 3">
    <name type="scientific">Methylobacterium dankookense</name>
    <dbReference type="NCBI Taxonomy" id="560405"/>
    <lineage>
        <taxon>Bacteria</taxon>
        <taxon>Pseudomonadati</taxon>
        <taxon>Pseudomonadota</taxon>
        <taxon>Alphaproteobacteria</taxon>
        <taxon>Hyphomicrobiales</taxon>
        <taxon>Methylobacteriaceae</taxon>
        <taxon>Methylobacterium</taxon>
    </lineage>
</organism>
<evidence type="ECO:0000256" key="1">
    <source>
        <dbReference type="SAM" id="MobiDB-lite"/>
    </source>
</evidence>
<reference evidence="2" key="2">
    <citation type="submission" date="2021-08" db="EMBL/GenBank/DDBJ databases">
        <authorList>
            <person name="Tani A."/>
            <person name="Ola A."/>
            <person name="Ogura Y."/>
            <person name="Katsura K."/>
            <person name="Hayashi T."/>
        </authorList>
    </citation>
    <scope>NUCLEOTIDE SEQUENCE</scope>
    <source>
        <strain evidence="2">DSM 22415</strain>
    </source>
</reference>
<evidence type="ECO:0000313" key="2">
    <source>
        <dbReference type="EMBL" id="GJD54752.1"/>
    </source>
</evidence>
<protein>
    <submittedName>
        <fullName evidence="2">Uncharacterized protein</fullName>
    </submittedName>
</protein>
<feature type="region of interest" description="Disordered" evidence="1">
    <location>
        <begin position="163"/>
        <end position="184"/>
    </location>
</feature>
<reference evidence="2" key="1">
    <citation type="journal article" date="2021" name="Front. Microbiol.">
        <title>Comprehensive Comparative Genomics and Phenotyping of Methylobacterium Species.</title>
        <authorList>
            <person name="Alessa O."/>
            <person name="Ogura Y."/>
            <person name="Fujitani Y."/>
            <person name="Takami H."/>
            <person name="Hayashi T."/>
            <person name="Sahin N."/>
            <person name="Tani A."/>
        </authorList>
    </citation>
    <scope>NUCLEOTIDE SEQUENCE</scope>
    <source>
        <strain evidence="2">DSM 22415</strain>
    </source>
</reference>
<evidence type="ECO:0000313" key="3">
    <source>
        <dbReference type="Proteomes" id="UP001055303"/>
    </source>
</evidence>
<accession>A0ABQ4RBG6</accession>